<proteinExistence type="predicted"/>
<gene>
    <name evidence="6" type="ORF">M427DRAFT_30009</name>
</gene>
<keyword evidence="3 5" id="KW-1133">Transmembrane helix</keyword>
<dbReference type="InterPro" id="IPR002293">
    <property type="entry name" value="AA/rel_permease1"/>
</dbReference>
<evidence type="ECO:0000256" key="3">
    <source>
        <dbReference type="ARBA" id="ARBA00022989"/>
    </source>
</evidence>
<protein>
    <submittedName>
        <fullName evidence="6">Amino acid transporter</fullName>
    </submittedName>
</protein>
<feature type="transmembrane region" description="Helical" evidence="5">
    <location>
        <begin position="158"/>
        <end position="175"/>
    </location>
</feature>
<dbReference type="AlphaFoldDB" id="A0A139AM74"/>
<feature type="transmembrane region" description="Helical" evidence="5">
    <location>
        <begin position="354"/>
        <end position="375"/>
    </location>
</feature>
<dbReference type="GO" id="GO:0016020">
    <property type="term" value="C:membrane"/>
    <property type="evidence" value="ECO:0007669"/>
    <property type="project" value="UniProtKB-SubCell"/>
</dbReference>
<dbReference type="PANTHER" id="PTHR11785">
    <property type="entry name" value="AMINO ACID TRANSPORTER"/>
    <property type="match status" value="1"/>
</dbReference>
<dbReference type="OrthoDB" id="5982228at2759"/>
<feature type="transmembrane region" description="Helical" evidence="5">
    <location>
        <begin position="308"/>
        <end position="333"/>
    </location>
</feature>
<evidence type="ECO:0000313" key="7">
    <source>
        <dbReference type="Proteomes" id="UP000070544"/>
    </source>
</evidence>
<feature type="transmembrane region" description="Helical" evidence="5">
    <location>
        <begin position="38"/>
        <end position="58"/>
    </location>
</feature>
<keyword evidence="2 5" id="KW-0812">Transmembrane</keyword>
<reference evidence="6 7" key="1">
    <citation type="journal article" date="2015" name="Genome Biol. Evol.">
        <title>Phylogenomic analyses indicate that early fungi evolved digesting cell walls of algal ancestors of land plants.</title>
        <authorList>
            <person name="Chang Y."/>
            <person name="Wang S."/>
            <person name="Sekimoto S."/>
            <person name="Aerts A.L."/>
            <person name="Choi C."/>
            <person name="Clum A."/>
            <person name="LaButti K.M."/>
            <person name="Lindquist E.A."/>
            <person name="Yee Ngan C."/>
            <person name="Ohm R.A."/>
            <person name="Salamov A.A."/>
            <person name="Grigoriev I.V."/>
            <person name="Spatafora J.W."/>
            <person name="Berbee M.L."/>
        </authorList>
    </citation>
    <scope>NUCLEOTIDE SEQUENCE [LARGE SCALE GENOMIC DNA]</scope>
    <source>
        <strain evidence="6 7">JEL478</strain>
    </source>
</reference>
<name>A0A139AM74_GONPJ</name>
<keyword evidence="7" id="KW-1185">Reference proteome</keyword>
<dbReference type="OMA" id="PFWPSCE"/>
<dbReference type="Proteomes" id="UP000070544">
    <property type="component" value="Unassembled WGS sequence"/>
</dbReference>
<comment type="subcellular location">
    <subcellularLocation>
        <location evidence="1">Membrane</location>
        <topology evidence="1">Multi-pass membrane protein</topology>
    </subcellularLocation>
</comment>
<accession>A0A139AM74</accession>
<feature type="transmembrane region" description="Helical" evidence="5">
    <location>
        <begin position="258"/>
        <end position="280"/>
    </location>
</feature>
<feature type="transmembrane region" description="Helical" evidence="5">
    <location>
        <begin position="412"/>
        <end position="434"/>
    </location>
</feature>
<organism evidence="6 7">
    <name type="scientific">Gonapodya prolifera (strain JEL478)</name>
    <name type="common">Monoblepharis prolifera</name>
    <dbReference type="NCBI Taxonomy" id="1344416"/>
    <lineage>
        <taxon>Eukaryota</taxon>
        <taxon>Fungi</taxon>
        <taxon>Fungi incertae sedis</taxon>
        <taxon>Chytridiomycota</taxon>
        <taxon>Chytridiomycota incertae sedis</taxon>
        <taxon>Monoblepharidomycetes</taxon>
        <taxon>Monoblepharidales</taxon>
        <taxon>Gonapodyaceae</taxon>
        <taxon>Gonapodya</taxon>
    </lineage>
</organism>
<evidence type="ECO:0000256" key="4">
    <source>
        <dbReference type="ARBA" id="ARBA00023136"/>
    </source>
</evidence>
<feature type="transmembrane region" description="Helical" evidence="5">
    <location>
        <begin position="440"/>
        <end position="458"/>
    </location>
</feature>
<dbReference type="PIRSF" id="PIRSF006060">
    <property type="entry name" value="AA_transporter"/>
    <property type="match status" value="1"/>
</dbReference>
<evidence type="ECO:0000256" key="2">
    <source>
        <dbReference type="ARBA" id="ARBA00022692"/>
    </source>
</evidence>
<evidence type="ECO:0000256" key="1">
    <source>
        <dbReference type="ARBA" id="ARBA00004141"/>
    </source>
</evidence>
<feature type="transmembrane region" description="Helical" evidence="5">
    <location>
        <begin position="65"/>
        <end position="84"/>
    </location>
</feature>
<dbReference type="STRING" id="1344416.A0A139AM74"/>
<keyword evidence="4 5" id="KW-0472">Membrane</keyword>
<dbReference type="Gene3D" id="1.20.1740.10">
    <property type="entry name" value="Amino acid/polyamine transporter I"/>
    <property type="match status" value="1"/>
</dbReference>
<dbReference type="GO" id="GO:0015179">
    <property type="term" value="F:L-amino acid transmembrane transporter activity"/>
    <property type="evidence" value="ECO:0007669"/>
    <property type="project" value="TreeGrafter"/>
</dbReference>
<evidence type="ECO:0000256" key="5">
    <source>
        <dbReference type="SAM" id="Phobius"/>
    </source>
</evidence>
<sequence>MREDTVDIEDDDAIAMDGNHTENAAPRSIGLLSSINLVLGQIVGSGVFASPGIVLNLLQGHYISSLITWLLGGLITIAGGLVYAELGSTFQHSGGDHTYIHMAFGSLPSFLYDWTVVLLGRPGGVAVDAVVFGEYVVRMVGYRGEESDRELAEVLKRLSAIACVVLLTAVNAVSGKWGTTVGDVSTILKMIALFSIGITAPYFYFHPLTPLPPSPPLPTDPRVFALSLYSVLFAYDGFNNLNNVAGEVKDPSRTFPRAVVIACSLVTASYVLANVAYLGVIGVDGVRGSVAVVVDFGVRLFGPAVGHLFPVIVLVATLGACNATIFTACRTLAKVAHDGNAPSYFAVIDGRTGVPFRALIFQAVVSSALILIGSYEELVNLLAPTGWLSYATTTLSLLRFRYTHPDVTRPYRVPTVIAIMFLATAVSLVVTGVAGAPREGLASLGVLVLGSVVWWIGVRNGGDVRGGLRNLITLASALKSPSIKGVSSMSHSA</sequence>
<feature type="transmembrane region" description="Helical" evidence="5">
    <location>
        <begin position="187"/>
        <end position="205"/>
    </location>
</feature>
<feature type="transmembrane region" description="Helical" evidence="5">
    <location>
        <begin position="381"/>
        <end position="400"/>
    </location>
</feature>
<dbReference type="PANTHER" id="PTHR11785:SF512">
    <property type="entry name" value="SOBREMESA, ISOFORM B"/>
    <property type="match status" value="1"/>
</dbReference>
<evidence type="ECO:0000313" key="6">
    <source>
        <dbReference type="EMBL" id="KXS17870.1"/>
    </source>
</evidence>
<dbReference type="Pfam" id="PF13520">
    <property type="entry name" value="AA_permease_2"/>
    <property type="match status" value="1"/>
</dbReference>
<dbReference type="InterPro" id="IPR050598">
    <property type="entry name" value="AminoAcid_Transporter"/>
</dbReference>
<dbReference type="EMBL" id="KQ965744">
    <property type="protein sequence ID" value="KXS17870.1"/>
    <property type="molecule type" value="Genomic_DNA"/>
</dbReference>